<evidence type="ECO:0008006" key="3">
    <source>
        <dbReference type="Google" id="ProtNLM"/>
    </source>
</evidence>
<dbReference type="EMBL" id="FQZY01000089">
    <property type="protein sequence ID" value="SHK80572.1"/>
    <property type="molecule type" value="Genomic_DNA"/>
</dbReference>
<accession>A0A1M6VGF8</accession>
<name>A0A1M6VGF8_9FIRM</name>
<dbReference type="InterPro" id="IPR025506">
    <property type="entry name" value="Abi_alpha"/>
</dbReference>
<proteinExistence type="predicted"/>
<gene>
    <name evidence="1" type="ORF">SAMN02745243_03764</name>
</gene>
<dbReference type="RefSeq" id="WP_073113052.1">
    <property type="nucleotide sequence ID" value="NZ_FQZY01000089.1"/>
</dbReference>
<protein>
    <recommendedName>
        <fullName evidence="3">DUF4393 domain-containing protein</fullName>
    </recommendedName>
</protein>
<dbReference type="Proteomes" id="UP000184301">
    <property type="component" value="Unassembled WGS sequence"/>
</dbReference>
<organism evidence="1 2">
    <name type="scientific">Hespellia stercorisuis DSM 15480</name>
    <dbReference type="NCBI Taxonomy" id="1121950"/>
    <lineage>
        <taxon>Bacteria</taxon>
        <taxon>Bacillati</taxon>
        <taxon>Bacillota</taxon>
        <taxon>Clostridia</taxon>
        <taxon>Lachnospirales</taxon>
        <taxon>Lachnospiraceae</taxon>
        <taxon>Hespellia</taxon>
    </lineage>
</organism>
<dbReference type="Gene3D" id="3.30.110.190">
    <property type="match status" value="1"/>
</dbReference>
<sequence length="270" mass="30371">MIDKLPSIPTKIQESIYEDAAKPSMKQIGSATEVITKTLNTLLIPLRALNDMTEIKYKKFISDFEAKASSIPKENVQSPELATVGPALTDLAFSLDEEEIREMYLNLLLKSIDNRTPNGNLRAFTQIIKQLSPFEAQLFKYLFFDTDTLHPYATISVKCMPSLRFSGQRIFGASYPTLVTNVRFASASEEMIDLALNNFLRLGLIKLQPNVLVTDENAYDYVEDSETYALASKLLHSTSQTGEEFNKIETKYSSFSLTSFGDSFCDICLF</sequence>
<dbReference type="Pfam" id="PF14337">
    <property type="entry name" value="Abi_alpha"/>
    <property type="match status" value="1"/>
</dbReference>
<keyword evidence="2" id="KW-1185">Reference proteome</keyword>
<evidence type="ECO:0000313" key="1">
    <source>
        <dbReference type="EMBL" id="SHK80572.1"/>
    </source>
</evidence>
<reference evidence="1 2" key="1">
    <citation type="submission" date="2016-11" db="EMBL/GenBank/DDBJ databases">
        <authorList>
            <person name="Jaros S."/>
            <person name="Januszkiewicz K."/>
            <person name="Wedrychowicz H."/>
        </authorList>
    </citation>
    <scope>NUCLEOTIDE SEQUENCE [LARGE SCALE GENOMIC DNA]</scope>
    <source>
        <strain evidence="1 2">DSM 15480</strain>
    </source>
</reference>
<evidence type="ECO:0000313" key="2">
    <source>
        <dbReference type="Proteomes" id="UP000184301"/>
    </source>
</evidence>
<dbReference type="AlphaFoldDB" id="A0A1M6VGF8"/>
<dbReference type="OrthoDB" id="2339567at2"/>